<accession>A0A0A9DTB7</accession>
<dbReference type="EMBL" id="GBRH01207957">
    <property type="protein sequence ID" value="JAD89938.1"/>
    <property type="molecule type" value="Transcribed_RNA"/>
</dbReference>
<reference evidence="1" key="1">
    <citation type="submission" date="2014-09" db="EMBL/GenBank/DDBJ databases">
        <authorList>
            <person name="Magalhaes I.L.F."/>
            <person name="Oliveira U."/>
            <person name="Santos F.R."/>
            <person name="Vidigal T.H.D.A."/>
            <person name="Brescovit A.D."/>
            <person name="Santos A.J."/>
        </authorList>
    </citation>
    <scope>NUCLEOTIDE SEQUENCE</scope>
    <source>
        <tissue evidence="1">Shoot tissue taken approximately 20 cm above the soil surface</tissue>
    </source>
</reference>
<protein>
    <submittedName>
        <fullName evidence="1">Uncharacterized protein</fullName>
    </submittedName>
</protein>
<organism evidence="1">
    <name type="scientific">Arundo donax</name>
    <name type="common">Giant reed</name>
    <name type="synonym">Donax arundinaceus</name>
    <dbReference type="NCBI Taxonomy" id="35708"/>
    <lineage>
        <taxon>Eukaryota</taxon>
        <taxon>Viridiplantae</taxon>
        <taxon>Streptophyta</taxon>
        <taxon>Embryophyta</taxon>
        <taxon>Tracheophyta</taxon>
        <taxon>Spermatophyta</taxon>
        <taxon>Magnoliopsida</taxon>
        <taxon>Liliopsida</taxon>
        <taxon>Poales</taxon>
        <taxon>Poaceae</taxon>
        <taxon>PACMAD clade</taxon>
        <taxon>Arundinoideae</taxon>
        <taxon>Arundineae</taxon>
        <taxon>Arundo</taxon>
    </lineage>
</organism>
<evidence type="ECO:0000313" key="1">
    <source>
        <dbReference type="EMBL" id="JAD89938.1"/>
    </source>
</evidence>
<dbReference type="AlphaFoldDB" id="A0A0A9DTB7"/>
<name>A0A0A9DTB7_ARUDO</name>
<reference evidence="1" key="2">
    <citation type="journal article" date="2015" name="Data Brief">
        <title>Shoot transcriptome of the giant reed, Arundo donax.</title>
        <authorList>
            <person name="Barrero R.A."/>
            <person name="Guerrero F.D."/>
            <person name="Moolhuijzen P."/>
            <person name="Goolsby J.A."/>
            <person name="Tidwell J."/>
            <person name="Bellgard S.E."/>
            <person name="Bellgard M.I."/>
        </authorList>
    </citation>
    <scope>NUCLEOTIDE SEQUENCE</scope>
    <source>
        <tissue evidence="1">Shoot tissue taken approximately 20 cm above the soil surface</tissue>
    </source>
</reference>
<sequence length="51" mass="6249">MLLAYDELQKYLPTLFELKCDSICKILRLPFFNHTECCHYQIFCTYIYFCI</sequence>
<proteinExistence type="predicted"/>